<feature type="region of interest" description="Disordered" evidence="1">
    <location>
        <begin position="64"/>
        <end position="91"/>
    </location>
</feature>
<feature type="signal peptide" evidence="2">
    <location>
        <begin position="1"/>
        <end position="23"/>
    </location>
</feature>
<organism evidence="3">
    <name type="scientific">Anopheles funestus</name>
    <name type="common">African malaria mosquito</name>
    <dbReference type="NCBI Taxonomy" id="62324"/>
    <lineage>
        <taxon>Eukaryota</taxon>
        <taxon>Metazoa</taxon>
        <taxon>Ecdysozoa</taxon>
        <taxon>Arthropoda</taxon>
        <taxon>Hexapoda</taxon>
        <taxon>Insecta</taxon>
        <taxon>Pterygota</taxon>
        <taxon>Neoptera</taxon>
        <taxon>Endopterygota</taxon>
        <taxon>Diptera</taxon>
        <taxon>Nematocera</taxon>
        <taxon>Culicoidea</taxon>
        <taxon>Culicidae</taxon>
        <taxon>Anophelinae</taxon>
        <taxon>Anopheles</taxon>
    </lineage>
</organism>
<evidence type="ECO:0000313" key="3">
    <source>
        <dbReference type="EnsemblMetazoa" id="AFUN019531-PA"/>
    </source>
</evidence>
<accession>A0A4Y0BGG0</accession>
<feature type="chain" id="PRO_5021322039" evidence="2">
    <location>
        <begin position="24"/>
        <end position="91"/>
    </location>
</feature>
<keyword evidence="2" id="KW-0732">Signal</keyword>
<name>A0A4Y0BGG0_ANOFN</name>
<evidence type="ECO:0000256" key="1">
    <source>
        <dbReference type="SAM" id="MobiDB-lite"/>
    </source>
</evidence>
<protein>
    <submittedName>
        <fullName evidence="3">Uncharacterized protein</fullName>
    </submittedName>
</protein>
<sequence>MKNCFVVITMLVTIFLTMLSTEGHPTGKARKAGNAVTKEWIALTNSTPTFSTPTGSTVTRSLAGTKATQAATKPPPTPNTFRTTTKKTPRG</sequence>
<proteinExistence type="predicted"/>
<dbReference type="EnsemblMetazoa" id="AFUN019531-RA">
    <property type="protein sequence ID" value="AFUN019531-PA"/>
    <property type="gene ID" value="AFUN019531"/>
</dbReference>
<dbReference type="AlphaFoldDB" id="A0A4Y0BGG0"/>
<reference evidence="3" key="1">
    <citation type="submission" date="2020-05" db="UniProtKB">
        <authorList>
            <consortium name="EnsemblMetazoa"/>
        </authorList>
    </citation>
    <scope>IDENTIFICATION</scope>
    <source>
        <strain evidence="3">FUMOZ</strain>
    </source>
</reference>
<dbReference type="VEuPathDB" id="VectorBase:AFUN019531"/>
<evidence type="ECO:0000256" key="2">
    <source>
        <dbReference type="SAM" id="SignalP"/>
    </source>
</evidence>